<proteinExistence type="predicted"/>
<dbReference type="EMBL" id="CP076134">
    <property type="protein sequence ID" value="QWG12098.1"/>
    <property type="molecule type" value="Genomic_DNA"/>
</dbReference>
<evidence type="ECO:0000313" key="2">
    <source>
        <dbReference type="Proteomes" id="UP000680839"/>
    </source>
</evidence>
<organism evidence="1 2">
    <name type="scientific">Bradyrhizobium sediminis</name>
    <dbReference type="NCBI Taxonomy" id="2840469"/>
    <lineage>
        <taxon>Bacteria</taxon>
        <taxon>Pseudomonadati</taxon>
        <taxon>Pseudomonadota</taxon>
        <taxon>Alphaproteobacteria</taxon>
        <taxon>Hyphomicrobiales</taxon>
        <taxon>Nitrobacteraceae</taxon>
        <taxon>Bradyrhizobium</taxon>
    </lineage>
</organism>
<evidence type="ECO:0000313" key="1">
    <source>
        <dbReference type="EMBL" id="QWG12098.1"/>
    </source>
</evidence>
<sequence>MAKTDPGATAFATPDDIKGVLGDLDQAQILAIMSLRPSIADLEQASVWLDGDPDVFGAGMALQGVASEIVAILTENEDEEPPRTG</sequence>
<dbReference type="AlphaFoldDB" id="A0A975NBK7"/>
<dbReference type="RefSeq" id="WP_215620941.1">
    <property type="nucleotide sequence ID" value="NZ_CP076134.1"/>
</dbReference>
<reference evidence="1" key="1">
    <citation type="submission" date="2021-06" db="EMBL/GenBank/DDBJ databases">
        <title>Bradyrhizobium sp. S2-20-1 Genome sequencing.</title>
        <authorList>
            <person name="Jin L."/>
        </authorList>
    </citation>
    <scope>NUCLEOTIDE SEQUENCE</scope>
    <source>
        <strain evidence="1">S2-20-1</strain>
    </source>
</reference>
<dbReference type="Proteomes" id="UP000680839">
    <property type="component" value="Chromosome"/>
</dbReference>
<name>A0A975NBK7_9BRAD</name>
<protein>
    <submittedName>
        <fullName evidence="1">Uncharacterized protein</fullName>
    </submittedName>
</protein>
<gene>
    <name evidence="1" type="ORF">KMZ29_20580</name>
</gene>
<accession>A0A975NBK7</accession>